<proteinExistence type="predicted"/>
<evidence type="ECO:0000256" key="1">
    <source>
        <dbReference type="ARBA" id="ARBA00004141"/>
    </source>
</evidence>
<comment type="caution">
    <text evidence="6">The sequence shown here is derived from an EMBL/GenBank/DDBJ whole genome shotgun (WGS) entry which is preliminary data.</text>
</comment>
<feature type="transmembrane region" description="Helical" evidence="5">
    <location>
        <begin position="385"/>
        <end position="403"/>
    </location>
</feature>
<feature type="transmembrane region" description="Helical" evidence="5">
    <location>
        <begin position="317"/>
        <end position="334"/>
    </location>
</feature>
<dbReference type="Pfam" id="PF00939">
    <property type="entry name" value="Na_sulph_symp"/>
    <property type="match status" value="1"/>
</dbReference>
<feature type="transmembrane region" description="Helical" evidence="5">
    <location>
        <begin position="89"/>
        <end position="107"/>
    </location>
</feature>
<dbReference type="GO" id="GO:0008514">
    <property type="term" value="F:organic anion transmembrane transporter activity"/>
    <property type="evidence" value="ECO:0007669"/>
    <property type="project" value="UniProtKB-ARBA"/>
</dbReference>
<dbReference type="PANTHER" id="PTHR10283">
    <property type="entry name" value="SOLUTE CARRIER FAMILY 13 MEMBER"/>
    <property type="match status" value="1"/>
</dbReference>
<evidence type="ECO:0000256" key="4">
    <source>
        <dbReference type="ARBA" id="ARBA00023136"/>
    </source>
</evidence>
<accession>A0A7C1G916</accession>
<dbReference type="EMBL" id="DSAY01000026">
    <property type="protein sequence ID" value="HDP14384.1"/>
    <property type="molecule type" value="Genomic_DNA"/>
</dbReference>
<feature type="transmembrane region" description="Helical" evidence="5">
    <location>
        <begin position="150"/>
        <end position="167"/>
    </location>
</feature>
<reference evidence="6" key="1">
    <citation type="journal article" date="2020" name="mSystems">
        <title>Genome- and Community-Level Interaction Insights into Carbon Utilization and Element Cycling Functions of Hydrothermarchaeota in Hydrothermal Sediment.</title>
        <authorList>
            <person name="Zhou Z."/>
            <person name="Liu Y."/>
            <person name="Xu W."/>
            <person name="Pan J."/>
            <person name="Luo Z.H."/>
            <person name="Li M."/>
        </authorList>
    </citation>
    <scope>NUCLEOTIDE SEQUENCE [LARGE SCALE GENOMIC DNA]</scope>
    <source>
        <strain evidence="6">SpSt-116</strain>
    </source>
</reference>
<comment type="subcellular location">
    <subcellularLocation>
        <location evidence="1">Membrane</location>
        <topology evidence="1">Multi-pass membrane protein</topology>
    </subcellularLocation>
</comment>
<dbReference type="GO" id="GO:0005886">
    <property type="term" value="C:plasma membrane"/>
    <property type="evidence" value="ECO:0007669"/>
    <property type="project" value="TreeGrafter"/>
</dbReference>
<protein>
    <submittedName>
        <fullName evidence="6">DASS family sodium-coupled anion symporter</fullName>
    </submittedName>
</protein>
<evidence type="ECO:0000256" key="3">
    <source>
        <dbReference type="ARBA" id="ARBA00022989"/>
    </source>
</evidence>
<keyword evidence="4 5" id="KW-0472">Membrane</keyword>
<name>A0A7C1G916_9CREN</name>
<feature type="transmembrane region" description="Helical" evidence="5">
    <location>
        <begin position="128"/>
        <end position="144"/>
    </location>
</feature>
<organism evidence="6">
    <name type="scientific">Thermofilum adornatum</name>
    <dbReference type="NCBI Taxonomy" id="1365176"/>
    <lineage>
        <taxon>Archaea</taxon>
        <taxon>Thermoproteota</taxon>
        <taxon>Thermoprotei</taxon>
        <taxon>Thermofilales</taxon>
        <taxon>Thermofilaceae</taxon>
        <taxon>Thermofilum</taxon>
    </lineage>
</organism>
<dbReference type="PANTHER" id="PTHR10283:SF82">
    <property type="entry name" value="SOLUTE CARRIER FAMILY 13 MEMBER 2"/>
    <property type="match status" value="1"/>
</dbReference>
<feature type="transmembrane region" description="Helical" evidence="5">
    <location>
        <begin position="221"/>
        <end position="246"/>
    </location>
</feature>
<keyword evidence="3 5" id="KW-1133">Transmembrane helix</keyword>
<feature type="transmembrane region" description="Helical" evidence="5">
    <location>
        <begin position="179"/>
        <end position="201"/>
    </location>
</feature>
<keyword evidence="2 5" id="KW-0812">Transmembrane</keyword>
<dbReference type="NCBIfam" id="TIGR00785">
    <property type="entry name" value="dass"/>
    <property type="match status" value="1"/>
</dbReference>
<evidence type="ECO:0000256" key="2">
    <source>
        <dbReference type="ARBA" id="ARBA00022692"/>
    </source>
</evidence>
<evidence type="ECO:0000256" key="5">
    <source>
        <dbReference type="SAM" id="Phobius"/>
    </source>
</evidence>
<dbReference type="AlphaFoldDB" id="A0A7C1G916"/>
<feature type="transmembrane region" description="Helical" evidence="5">
    <location>
        <begin position="40"/>
        <end position="58"/>
    </location>
</feature>
<gene>
    <name evidence="6" type="ORF">ENN26_01215</name>
</gene>
<sequence length="499" mass="53201">MNKKIVQAIVGPMLFFLLAVLPPLPFVTQASQQAKAPFPNAPQVALGGLIWVATWWIFEVAPLGLTGLLAAALFSFLGFVSWGDSLKSFTDPIIWVFMGGFVLAKAFQVSGLDRRIALWIANLYKGRNPMIAALFVAGLPVFFLTMTGSITASTSVVYPIVLSFLALTRASDRYSEATLLLLGEAATAGAMLFLISTPPNLIAKQVIESNVPGLTLTFFDWFIVGTVQAVIGLLIVWIIVFAVLGVKKEHSLEKLQEIVIQERAKLPPMSIREKIVLGVFLFALFLWLIPGLLNIAANLDPNLQTLAKTASSLLPEAVPAVLIILLLGLLKVQGRPLLTFKEISEGIDWNVVFLFGGGLAMGKALDSSGFSSWIGLIVTNSSIQLNTYTLSIIGGVLGFIITFPASNTASAIVAAPLIAKIAKAAGVNPVAPVITTALACSISSAIPSTTPPMAIIYGSGKVNIKNMFKAGFLADVTRLLILVTTEPILVQLFLSLKGL</sequence>
<evidence type="ECO:0000313" key="6">
    <source>
        <dbReference type="EMBL" id="HDP14384.1"/>
    </source>
</evidence>
<dbReference type="InterPro" id="IPR001898">
    <property type="entry name" value="SLC13A/DASS"/>
</dbReference>
<feature type="transmembrane region" description="Helical" evidence="5">
    <location>
        <begin position="275"/>
        <end position="297"/>
    </location>
</feature>
<feature type="transmembrane region" description="Helical" evidence="5">
    <location>
        <begin position="346"/>
        <end position="365"/>
    </location>
</feature>
<feature type="transmembrane region" description="Helical" evidence="5">
    <location>
        <begin position="65"/>
        <end position="83"/>
    </location>
</feature>
<dbReference type="GO" id="GO:1905039">
    <property type="term" value="P:carboxylic acid transmembrane transport"/>
    <property type="evidence" value="ECO:0007669"/>
    <property type="project" value="UniProtKB-ARBA"/>
</dbReference>